<name>A0ABS1HAR9_9BACL</name>
<keyword evidence="1" id="KW-0812">Transmembrane</keyword>
<keyword evidence="3" id="KW-1185">Reference proteome</keyword>
<dbReference type="RefSeq" id="WP_200749951.1">
    <property type="nucleotide sequence ID" value="NZ_JAEOAH010000031.1"/>
</dbReference>
<sequence>MMRFNTLFVLILIAIGLRWLILDKFELEQLLTAFLLPVGTVVLYLIVRRQVKKEMNYVPKNELQSWSSYLGQWSVLTPKKIYNGSTYTGEFKRYYEKRWHRIIAELVEEKELWYLSLDFTFAENTYKMHWMRNSVKKMHESWKIEKNGQMIGNVKTNVNAKNMMTLKESMTATIGDEKFDWQSYTVGGKVEILHNGQKIGSSGRGEFFKADVTVDIQHTYANWEEFLVAMTLLYRSYYQK</sequence>
<keyword evidence="1" id="KW-1133">Transmembrane helix</keyword>
<comment type="caution">
    <text evidence="2">The sequence shown here is derived from an EMBL/GenBank/DDBJ whole genome shotgun (WGS) entry which is preliminary data.</text>
</comment>
<protein>
    <submittedName>
        <fullName evidence="2">Uncharacterized protein</fullName>
    </submittedName>
</protein>
<proteinExistence type="predicted"/>
<keyword evidence="1" id="KW-0472">Membrane</keyword>
<organism evidence="2 3">
    <name type="scientific">Viridibacillus soli</name>
    <dbReference type="NCBI Taxonomy" id="2798301"/>
    <lineage>
        <taxon>Bacteria</taxon>
        <taxon>Bacillati</taxon>
        <taxon>Bacillota</taxon>
        <taxon>Bacilli</taxon>
        <taxon>Bacillales</taxon>
        <taxon>Caryophanaceae</taxon>
        <taxon>Viridibacillus</taxon>
    </lineage>
</organism>
<gene>
    <name evidence="2" type="ORF">JFL43_16850</name>
</gene>
<dbReference type="EMBL" id="JAEOAH010000031">
    <property type="protein sequence ID" value="MBK3496496.1"/>
    <property type="molecule type" value="Genomic_DNA"/>
</dbReference>
<reference evidence="2 3" key="1">
    <citation type="submission" date="2020-12" db="EMBL/GenBank/DDBJ databases">
        <title>YIM B01967 draft genome.</title>
        <authorList>
            <person name="Yan X."/>
        </authorList>
    </citation>
    <scope>NUCLEOTIDE SEQUENCE [LARGE SCALE GENOMIC DNA]</scope>
    <source>
        <strain evidence="2 3">YIM B01967</strain>
    </source>
</reference>
<dbReference type="Proteomes" id="UP000618943">
    <property type="component" value="Unassembled WGS sequence"/>
</dbReference>
<evidence type="ECO:0000256" key="1">
    <source>
        <dbReference type="SAM" id="Phobius"/>
    </source>
</evidence>
<evidence type="ECO:0000313" key="3">
    <source>
        <dbReference type="Proteomes" id="UP000618943"/>
    </source>
</evidence>
<feature type="transmembrane region" description="Helical" evidence="1">
    <location>
        <begin position="30"/>
        <end position="47"/>
    </location>
</feature>
<evidence type="ECO:0000313" key="2">
    <source>
        <dbReference type="EMBL" id="MBK3496496.1"/>
    </source>
</evidence>
<accession>A0ABS1HAR9</accession>